<name>A0A6C0K7U4_9ZZZZ</name>
<accession>A0A6C0K7U4</accession>
<dbReference type="EMBL" id="MN740810">
    <property type="protein sequence ID" value="QHU12880.1"/>
    <property type="molecule type" value="Genomic_DNA"/>
</dbReference>
<organism evidence="1">
    <name type="scientific">viral metagenome</name>
    <dbReference type="NCBI Taxonomy" id="1070528"/>
    <lineage>
        <taxon>unclassified sequences</taxon>
        <taxon>metagenomes</taxon>
        <taxon>organismal metagenomes</taxon>
    </lineage>
</organism>
<protein>
    <submittedName>
        <fullName evidence="1">Uncharacterized protein</fullName>
    </submittedName>
</protein>
<proteinExistence type="predicted"/>
<evidence type="ECO:0000313" key="1">
    <source>
        <dbReference type="EMBL" id="QHU12880.1"/>
    </source>
</evidence>
<dbReference type="AlphaFoldDB" id="A0A6C0K7U4"/>
<reference evidence="1" key="1">
    <citation type="journal article" date="2020" name="Nature">
        <title>Giant virus diversity and host interactions through global metagenomics.</title>
        <authorList>
            <person name="Schulz F."/>
            <person name="Roux S."/>
            <person name="Paez-Espino D."/>
            <person name="Jungbluth S."/>
            <person name="Walsh D.A."/>
            <person name="Denef V.J."/>
            <person name="McMahon K.D."/>
            <person name="Konstantinidis K.T."/>
            <person name="Eloe-Fadrosh E.A."/>
            <person name="Kyrpides N.C."/>
            <person name="Woyke T."/>
        </authorList>
    </citation>
    <scope>NUCLEOTIDE SEQUENCE</scope>
    <source>
        <strain evidence="1">GVMAG-S-1101172-89</strain>
    </source>
</reference>
<sequence>MSERQPFCTCENTYEVDEDGKCLSDVPCINCRIHRGYCECSKEAECEFCVEREPFTPTKEAESRAQHYAKEIYTHMEKMREEWFKSARERVNNWERRYFNTHFENDRMMCECYECLLSPNIQQAFIEKMRREFQDILELPLWYEAFKRGDPVHKDPSAWTSKQTWKLVWNARK</sequence>